<dbReference type="EMBL" id="JAQAGZ010000007">
    <property type="protein sequence ID" value="MCZ8513371.1"/>
    <property type="molecule type" value="Genomic_DNA"/>
</dbReference>
<dbReference type="Proteomes" id="UP001527882">
    <property type="component" value="Unassembled WGS sequence"/>
</dbReference>
<evidence type="ECO:0000313" key="2">
    <source>
        <dbReference type="EMBL" id="MCZ8513371.1"/>
    </source>
</evidence>
<evidence type="ECO:0000256" key="1">
    <source>
        <dbReference type="ARBA" id="ARBA00008103"/>
    </source>
</evidence>
<comment type="caution">
    <text evidence="2">The sequence shown here is derived from an EMBL/GenBank/DDBJ whole genome shotgun (WGS) entry which is preliminary data.</text>
</comment>
<comment type="similarity">
    <text evidence="1">Belongs to the GerPA/GerPF family.</text>
</comment>
<accession>A0ABT4Q917</accession>
<proteinExistence type="inferred from homology"/>
<keyword evidence="3" id="KW-1185">Reference proteome</keyword>
<evidence type="ECO:0000313" key="3">
    <source>
        <dbReference type="Proteomes" id="UP001527882"/>
    </source>
</evidence>
<dbReference type="PANTHER" id="PTHR37808:SF1">
    <property type="entry name" value="SPORE GERMINATION PROTEIN-LIKE PROTEIN YDZR"/>
    <property type="match status" value="1"/>
</dbReference>
<dbReference type="PANTHER" id="PTHR37808">
    <property type="entry name" value="SPORE GERMINATION PROTEIN-LIKE PROTEIN YDZR-RELATED"/>
    <property type="match status" value="1"/>
</dbReference>
<dbReference type="Pfam" id="PF10676">
    <property type="entry name" value="gerPA"/>
    <property type="match status" value="1"/>
</dbReference>
<protein>
    <submittedName>
        <fullName evidence="2">Spore germination protein</fullName>
    </submittedName>
</protein>
<name>A0ABT4Q917_9BACL</name>
<organism evidence="2 3">
    <name type="scientific">Paenibacillus gyeongsangnamensis</name>
    <dbReference type="NCBI Taxonomy" id="3388067"/>
    <lineage>
        <taxon>Bacteria</taxon>
        <taxon>Bacillati</taxon>
        <taxon>Bacillota</taxon>
        <taxon>Bacilli</taxon>
        <taxon>Bacillales</taxon>
        <taxon>Paenibacillaceae</taxon>
        <taxon>Paenibacillus</taxon>
    </lineage>
</organism>
<sequence>MPAIVLSPIKITNVSGDATILFGDTLQITPKSVLKSYNGANSGHIGDFSINNNLISFTNTSDPDIADSTIAGNN</sequence>
<reference evidence="2 3" key="1">
    <citation type="submission" date="2022-12" db="EMBL/GenBank/DDBJ databases">
        <title>Draft genome sequence of Paenibacillus sp. dW9.</title>
        <authorList>
            <person name="Choi E.-W."/>
            <person name="Kim D.-U."/>
        </authorList>
    </citation>
    <scope>NUCLEOTIDE SEQUENCE [LARGE SCALE GENOMIC DNA]</scope>
    <source>
        <strain evidence="3">dW9</strain>
    </source>
</reference>
<dbReference type="RefSeq" id="WP_269881868.1">
    <property type="nucleotide sequence ID" value="NZ_JAQAGZ010000007.1"/>
</dbReference>
<gene>
    <name evidence="2" type="ORF">O9H85_13220</name>
</gene>
<dbReference type="InterPro" id="IPR019618">
    <property type="entry name" value="Spore_germination_GerPA"/>
</dbReference>